<sequence>MQKDDIIDIDDEVFKVKLKPILGIVPKVYCLLILLILLLTLLFIFFINPKLKNPGAYLHIKTNIYNAHVYLDEKYLGRTPLNKYINVTKGTLRIKRLGFDTYEKQIEIQNKFFTSYNFNVNLELKDPDKIMNQRQKELSVMTKIKNTSDNIQPIPIFSLLLNDLKDNPEHIKNFFKISIPHLNSSAMFKDFLTAYKDIYLINTKYNKEIWESLQQNFNLENRAIIWFFQNLDKEQQEQISNETWFTRLIEELKNENKILTFANKNVDLDFKGFKKIASGTIESIQNYKLHSHDVTIKTTYKLKEFLMQNQNITKAEYQMFLNENPKWKLNNKDNLIKEELVDERYLKNFEQMPSNEDITDISYYAALEYAKWYSSNLPKGFTARLPLSQEWELYQREESKSVNNLNINEISQKIGFWNLMQSSSFNDTLLFRDENKNNIYSTHFNSLITEVRTYKYNDNSILKPSTKASFLKNWSSPNIGFRLIIEKE</sequence>
<name>A0A386PNT6_9SPIR</name>
<dbReference type="InterPro" id="IPR005532">
    <property type="entry name" value="SUMF_dom"/>
</dbReference>
<accession>A0A386PNT6</accession>
<feature type="domain" description="PEGA" evidence="3">
    <location>
        <begin position="58"/>
        <end position="123"/>
    </location>
</feature>
<feature type="domain" description="Sulfatase-modifying factor enzyme-like" evidence="2">
    <location>
        <begin position="286"/>
        <end position="418"/>
    </location>
</feature>
<keyword evidence="1" id="KW-0812">Transmembrane</keyword>
<keyword evidence="5" id="KW-1185">Reference proteome</keyword>
<feature type="transmembrane region" description="Helical" evidence="1">
    <location>
        <begin position="28"/>
        <end position="47"/>
    </location>
</feature>
<dbReference type="InterPro" id="IPR042095">
    <property type="entry name" value="SUMF_sf"/>
</dbReference>
<keyword evidence="1" id="KW-1133">Transmembrane helix</keyword>
<dbReference type="EMBL" id="CP028884">
    <property type="protein sequence ID" value="AYE36713.1"/>
    <property type="molecule type" value="Genomic_DNA"/>
</dbReference>
<dbReference type="InterPro" id="IPR013229">
    <property type="entry name" value="PEGA"/>
</dbReference>
<organism evidence="4 5">
    <name type="scientific">Borrelia turcica IST7</name>
    <dbReference type="NCBI Taxonomy" id="1104446"/>
    <lineage>
        <taxon>Bacteria</taxon>
        <taxon>Pseudomonadati</taxon>
        <taxon>Spirochaetota</taxon>
        <taxon>Spirochaetia</taxon>
        <taxon>Spirochaetales</taxon>
        <taxon>Borreliaceae</taxon>
        <taxon>Borrelia</taxon>
    </lineage>
</organism>
<dbReference type="Pfam" id="PF08308">
    <property type="entry name" value="PEGA"/>
    <property type="match status" value="1"/>
</dbReference>
<gene>
    <name evidence="4" type="ORF">DB313_00175</name>
</gene>
<dbReference type="SUPFAM" id="SSF56436">
    <property type="entry name" value="C-type lectin-like"/>
    <property type="match status" value="1"/>
</dbReference>
<protein>
    <recommendedName>
        <fullName evidence="6">PEGA domain-containing protein</fullName>
    </recommendedName>
</protein>
<dbReference type="Gene3D" id="3.90.1580.10">
    <property type="entry name" value="paralog of FGE (formylglycine-generating enzyme)"/>
    <property type="match status" value="1"/>
</dbReference>
<reference evidence="4 5" key="1">
    <citation type="journal article" date="2018" name="Infect. Genet. Evol.">
        <title>Genome-wide analysis of Borrelia turcica and 'Candidatus Borrelia tachyglossi' shows relapsing fever-like genomes with unique genomic links to Lyme disease Borrelia.</title>
        <authorList>
            <person name="Gofton A.W."/>
            <person name="Margos G."/>
            <person name="Fingerle V."/>
            <person name="Hepner S."/>
            <person name="Loh S.M."/>
            <person name="Ryan U."/>
            <person name="Irwin P."/>
            <person name="Oskam C.L."/>
        </authorList>
    </citation>
    <scope>NUCLEOTIDE SEQUENCE [LARGE SCALE GENOMIC DNA]</scope>
    <source>
        <strain evidence="4 5">IST7</strain>
    </source>
</reference>
<evidence type="ECO:0000259" key="3">
    <source>
        <dbReference type="Pfam" id="PF08308"/>
    </source>
</evidence>
<evidence type="ECO:0008006" key="6">
    <source>
        <dbReference type="Google" id="ProtNLM"/>
    </source>
</evidence>
<dbReference type="InterPro" id="IPR016187">
    <property type="entry name" value="CTDL_fold"/>
</dbReference>
<evidence type="ECO:0000259" key="2">
    <source>
        <dbReference type="Pfam" id="PF03781"/>
    </source>
</evidence>
<proteinExistence type="predicted"/>
<dbReference type="Proteomes" id="UP000275571">
    <property type="component" value="Chromosome"/>
</dbReference>
<keyword evidence="1" id="KW-0472">Membrane</keyword>
<evidence type="ECO:0000256" key="1">
    <source>
        <dbReference type="SAM" id="Phobius"/>
    </source>
</evidence>
<dbReference type="OrthoDB" id="350046at2"/>
<evidence type="ECO:0000313" key="5">
    <source>
        <dbReference type="Proteomes" id="UP000275571"/>
    </source>
</evidence>
<evidence type="ECO:0000313" key="4">
    <source>
        <dbReference type="EMBL" id="AYE36713.1"/>
    </source>
</evidence>
<dbReference type="KEGG" id="btur:DB313_00175"/>
<dbReference type="Pfam" id="PF03781">
    <property type="entry name" value="FGE-sulfatase"/>
    <property type="match status" value="1"/>
</dbReference>
<dbReference type="AlphaFoldDB" id="A0A386PNT6"/>